<accession>A0A0E9Y1K0</accession>
<sequence>MYHLSHAFQSILVTVHHIYPIIPTYIQTHAYNVLFQSMLWILVSQVLISPRWSCDPPSGHSSVVSFFKSA</sequence>
<protein>
    <submittedName>
        <fullName evidence="1">Uncharacterized protein</fullName>
    </submittedName>
</protein>
<evidence type="ECO:0000313" key="1">
    <source>
        <dbReference type="EMBL" id="JAI08006.1"/>
    </source>
</evidence>
<reference evidence="1" key="2">
    <citation type="journal article" date="2015" name="Fish Shellfish Immunol.">
        <title>Early steps in the European eel (Anguilla anguilla)-Vibrio vulnificus interaction in the gills: Role of the RtxA13 toxin.</title>
        <authorList>
            <person name="Callol A."/>
            <person name="Pajuelo D."/>
            <person name="Ebbesson L."/>
            <person name="Teles M."/>
            <person name="MacKenzie S."/>
            <person name="Amaro C."/>
        </authorList>
    </citation>
    <scope>NUCLEOTIDE SEQUENCE</scope>
</reference>
<name>A0A0E9Y1K0_ANGAN</name>
<dbReference type="EMBL" id="GBXM01000572">
    <property type="protein sequence ID" value="JAI08006.1"/>
    <property type="molecule type" value="Transcribed_RNA"/>
</dbReference>
<proteinExistence type="predicted"/>
<reference evidence="1" key="1">
    <citation type="submission" date="2014-11" db="EMBL/GenBank/DDBJ databases">
        <authorList>
            <person name="Amaro Gonzalez C."/>
        </authorList>
    </citation>
    <scope>NUCLEOTIDE SEQUENCE</scope>
</reference>
<organism evidence="1">
    <name type="scientific">Anguilla anguilla</name>
    <name type="common">European freshwater eel</name>
    <name type="synonym">Muraena anguilla</name>
    <dbReference type="NCBI Taxonomy" id="7936"/>
    <lineage>
        <taxon>Eukaryota</taxon>
        <taxon>Metazoa</taxon>
        <taxon>Chordata</taxon>
        <taxon>Craniata</taxon>
        <taxon>Vertebrata</taxon>
        <taxon>Euteleostomi</taxon>
        <taxon>Actinopterygii</taxon>
        <taxon>Neopterygii</taxon>
        <taxon>Teleostei</taxon>
        <taxon>Anguilliformes</taxon>
        <taxon>Anguillidae</taxon>
        <taxon>Anguilla</taxon>
    </lineage>
</organism>
<dbReference type="AlphaFoldDB" id="A0A0E9Y1K0"/>